<feature type="region of interest" description="Disordered" evidence="1">
    <location>
        <begin position="111"/>
        <end position="151"/>
    </location>
</feature>
<evidence type="ECO:0008006" key="4">
    <source>
        <dbReference type="Google" id="ProtNLM"/>
    </source>
</evidence>
<feature type="compositionally biased region" description="Basic residues" evidence="1">
    <location>
        <begin position="123"/>
        <end position="132"/>
    </location>
</feature>
<evidence type="ECO:0000256" key="1">
    <source>
        <dbReference type="SAM" id="MobiDB-lite"/>
    </source>
</evidence>
<evidence type="ECO:0000313" key="2">
    <source>
        <dbReference type="EMBL" id="TYK07493.1"/>
    </source>
</evidence>
<evidence type="ECO:0000313" key="3">
    <source>
        <dbReference type="Proteomes" id="UP000321947"/>
    </source>
</evidence>
<protein>
    <recommendedName>
        <fullName evidence="4">Gag protease polyprotein</fullName>
    </recommendedName>
</protein>
<accession>A0A5D3C6G2</accession>
<organism evidence="2 3">
    <name type="scientific">Cucumis melo var. makuwa</name>
    <name type="common">Oriental melon</name>
    <dbReference type="NCBI Taxonomy" id="1194695"/>
    <lineage>
        <taxon>Eukaryota</taxon>
        <taxon>Viridiplantae</taxon>
        <taxon>Streptophyta</taxon>
        <taxon>Embryophyta</taxon>
        <taxon>Tracheophyta</taxon>
        <taxon>Spermatophyta</taxon>
        <taxon>Magnoliopsida</taxon>
        <taxon>eudicotyledons</taxon>
        <taxon>Gunneridae</taxon>
        <taxon>Pentapetalae</taxon>
        <taxon>rosids</taxon>
        <taxon>fabids</taxon>
        <taxon>Cucurbitales</taxon>
        <taxon>Cucurbitaceae</taxon>
        <taxon>Benincaseae</taxon>
        <taxon>Cucumis</taxon>
    </lineage>
</organism>
<proteinExistence type="predicted"/>
<dbReference type="Proteomes" id="UP000321947">
    <property type="component" value="Unassembled WGS sequence"/>
</dbReference>
<dbReference type="EMBL" id="SSTD01013242">
    <property type="protein sequence ID" value="TYK07493.1"/>
    <property type="molecule type" value="Genomic_DNA"/>
</dbReference>
<reference evidence="2 3" key="1">
    <citation type="submission" date="2019-08" db="EMBL/GenBank/DDBJ databases">
        <title>Draft genome sequences of two oriental melons (Cucumis melo L. var makuwa).</title>
        <authorList>
            <person name="Kwon S.-Y."/>
        </authorList>
    </citation>
    <scope>NUCLEOTIDE SEQUENCE [LARGE SCALE GENOMIC DNA]</scope>
    <source>
        <strain evidence="3">cv. Chang Bougi</strain>
        <tissue evidence="2">Leaf</tissue>
    </source>
</reference>
<sequence length="186" mass="20466">MSLSHHVCKKNIGLREQAQKVLTRQLIGLREQGQKVLTWQLTFMLPFRVQPRRPAARSTPPSHIGCRLSKSVKPSRAAPLQHVAHAYPTRIAAPCFDLELDPRACVSLPREDRFDLRPSPKTPPRRGARRGGGRGGRGAGCGQPEEQPAVQAANLDASVTYADLAAMEQRYQDMLQAALATFLAAQ</sequence>
<gene>
    <name evidence="2" type="ORF">E5676_scaffold1702G00080</name>
</gene>
<name>A0A5D3C6G2_CUCMM</name>
<dbReference type="AlphaFoldDB" id="A0A5D3C6G2"/>
<comment type="caution">
    <text evidence="2">The sequence shown here is derived from an EMBL/GenBank/DDBJ whole genome shotgun (WGS) entry which is preliminary data.</text>
</comment>